<sequence length="321" mass="35540">MDASIENAQRYNPFVNNSEYFNFGIVQAIRQPAIKPTSTTWERFCKALESPKIRDQKDGPGAVFATFSKQWRNRENVLTVTALAYDLEQQAGGPAIPAPAAIAEDLRGLGLAFAVWTTFSDRPEARRIRVVLPIEDGLAPELLRAAYPLPLKYLPIVTPDMLDATCAEPARMMILPAIPADRRDQYECYCSTSGDWLQGSSLALAATTVLQQQKDAAQAKQARFRPGPLSGRESVIEAFNREHPVEEILECAGYKQRGKKWVSPNSHSGQAGVIVRNGKAFSHHSDALGDHFWHDSFDLYAKLHHGGDKRLAAQSLRGGRI</sequence>
<accession>A0ACD5IJR4</accession>
<dbReference type="Proteomes" id="UP001196097">
    <property type="component" value="Chromosome"/>
</dbReference>
<reference evidence="1 2" key="1">
    <citation type="journal article" date="2021" name="ISME J.">
        <title>Genomic evolution of the class Acidithiobacillia: deep-branching Proteobacteria living in extreme acidic conditions.</title>
        <authorList>
            <person name="Moya-Beltran A."/>
            <person name="Beard S."/>
            <person name="Rojas-Villalobos C."/>
            <person name="Issotta F."/>
            <person name="Gallardo Y."/>
            <person name="Ulloa R."/>
            <person name="Giaveno A."/>
            <person name="Degli Esposti M."/>
            <person name="Johnson D.B."/>
            <person name="Quatrini R."/>
        </authorList>
    </citation>
    <scope>NUCLEOTIDE SEQUENCE [LARGE SCALE GENOMIC DNA]</scope>
    <source>
        <strain evidence="1 2">CF3</strain>
    </source>
</reference>
<evidence type="ECO:0000313" key="1">
    <source>
        <dbReference type="EMBL" id="XRP73735.1"/>
    </source>
</evidence>
<dbReference type="EMBL" id="CP130946">
    <property type="protein sequence ID" value="XRP73735.1"/>
    <property type="molecule type" value="Genomic_DNA"/>
</dbReference>
<protein>
    <submittedName>
        <fullName evidence="1">Uncharacterized protein</fullName>
    </submittedName>
</protein>
<name>A0ACD5IJR4_9PROT</name>
<gene>
    <name evidence="1" type="ORF">HF292_003550</name>
</gene>
<proteinExistence type="predicted"/>
<keyword evidence="2" id="KW-1185">Reference proteome</keyword>
<evidence type="ECO:0000313" key="2">
    <source>
        <dbReference type="Proteomes" id="UP001196097"/>
    </source>
</evidence>
<organism evidence="1 2">
    <name type="scientific">Acidithiobacillus ferruginosus</name>
    <dbReference type="NCBI Taxonomy" id="3063951"/>
    <lineage>
        <taxon>Bacteria</taxon>
        <taxon>Pseudomonadati</taxon>
        <taxon>Pseudomonadota</taxon>
        <taxon>Acidithiobacillia</taxon>
        <taxon>Acidithiobacillales</taxon>
        <taxon>Acidithiobacillaceae</taxon>
        <taxon>Acidithiobacillus</taxon>
    </lineage>
</organism>